<protein>
    <submittedName>
        <fullName evidence="1">Uncharacterized protein</fullName>
    </submittedName>
</protein>
<evidence type="ECO:0000313" key="1">
    <source>
        <dbReference type="EMBL" id="MBX73177.1"/>
    </source>
</evidence>
<organism evidence="1">
    <name type="scientific">Rhizophora mucronata</name>
    <name type="common">Asiatic mangrove</name>
    <dbReference type="NCBI Taxonomy" id="61149"/>
    <lineage>
        <taxon>Eukaryota</taxon>
        <taxon>Viridiplantae</taxon>
        <taxon>Streptophyta</taxon>
        <taxon>Embryophyta</taxon>
        <taxon>Tracheophyta</taxon>
        <taxon>Spermatophyta</taxon>
        <taxon>Magnoliopsida</taxon>
        <taxon>eudicotyledons</taxon>
        <taxon>Gunneridae</taxon>
        <taxon>Pentapetalae</taxon>
        <taxon>rosids</taxon>
        <taxon>fabids</taxon>
        <taxon>Malpighiales</taxon>
        <taxon>Rhizophoraceae</taxon>
        <taxon>Rhizophora</taxon>
    </lineage>
</organism>
<dbReference type="AlphaFoldDB" id="A0A2P2R1V1"/>
<accession>A0A2P2R1V1</accession>
<proteinExistence type="predicted"/>
<sequence>MTQFLNHQASSTNSHSPPCNIRLRELQITSHRLHLLNQPLKTRTATILREKKEQDRTA</sequence>
<reference evidence="1" key="1">
    <citation type="submission" date="2018-02" db="EMBL/GenBank/DDBJ databases">
        <title>Rhizophora mucronata_Transcriptome.</title>
        <authorList>
            <person name="Meera S.P."/>
            <person name="Sreeshan A."/>
            <person name="Augustine A."/>
        </authorList>
    </citation>
    <scope>NUCLEOTIDE SEQUENCE</scope>
    <source>
        <tissue evidence="1">Leaf</tissue>
    </source>
</reference>
<name>A0A2P2R1V1_RHIMU</name>
<dbReference type="EMBL" id="GGEC01092693">
    <property type="protein sequence ID" value="MBX73177.1"/>
    <property type="molecule type" value="Transcribed_RNA"/>
</dbReference>